<keyword evidence="1" id="KW-0812">Transmembrane</keyword>
<dbReference type="Proteomes" id="UP001177023">
    <property type="component" value="Unassembled WGS sequence"/>
</dbReference>
<keyword evidence="1" id="KW-0472">Membrane</keyword>
<protein>
    <submittedName>
        <fullName evidence="2">Uncharacterized protein</fullName>
    </submittedName>
</protein>
<organism evidence="2 3">
    <name type="scientific">Mesorhabditis spiculigera</name>
    <dbReference type="NCBI Taxonomy" id="96644"/>
    <lineage>
        <taxon>Eukaryota</taxon>
        <taxon>Metazoa</taxon>
        <taxon>Ecdysozoa</taxon>
        <taxon>Nematoda</taxon>
        <taxon>Chromadorea</taxon>
        <taxon>Rhabditida</taxon>
        <taxon>Rhabditina</taxon>
        <taxon>Rhabditomorpha</taxon>
        <taxon>Rhabditoidea</taxon>
        <taxon>Rhabditidae</taxon>
        <taxon>Mesorhabditinae</taxon>
        <taxon>Mesorhabditis</taxon>
    </lineage>
</organism>
<gene>
    <name evidence="2" type="ORF">MSPICULIGERA_LOCUS4046</name>
</gene>
<comment type="caution">
    <text evidence="2">The sequence shown here is derived from an EMBL/GenBank/DDBJ whole genome shotgun (WGS) entry which is preliminary data.</text>
</comment>
<evidence type="ECO:0000313" key="2">
    <source>
        <dbReference type="EMBL" id="CAJ0565405.1"/>
    </source>
</evidence>
<name>A0AA36FX17_9BILA</name>
<keyword evidence="3" id="KW-1185">Reference proteome</keyword>
<feature type="non-terminal residue" evidence="2">
    <location>
        <position position="215"/>
    </location>
</feature>
<feature type="transmembrane region" description="Helical" evidence="1">
    <location>
        <begin position="148"/>
        <end position="168"/>
    </location>
</feature>
<evidence type="ECO:0000313" key="3">
    <source>
        <dbReference type="Proteomes" id="UP001177023"/>
    </source>
</evidence>
<evidence type="ECO:0000256" key="1">
    <source>
        <dbReference type="SAM" id="Phobius"/>
    </source>
</evidence>
<sequence length="215" mass="24708">MLVTLSESSCIMRFETAVDESLSTSHRFSQGHLQFLIDPLEQKLGLDRGISNAPRPLKNLDPKRADGTWLSNLQLNWTVMDHPNQVLYVLNNKNFVGVYAFNATHNLDNKEDWRNIFGRKADEKQLKRGNYIEDPYSDMEASIDPTALLLWLLFIVMVILTILVFALYRSSVHNARKYLDEQDKAHFLEQQAGTGAPCYNNRTTLDQSVDNWPAY</sequence>
<accession>A0AA36FX17</accession>
<reference evidence="2" key="1">
    <citation type="submission" date="2023-06" db="EMBL/GenBank/DDBJ databases">
        <authorList>
            <person name="Delattre M."/>
        </authorList>
    </citation>
    <scope>NUCLEOTIDE SEQUENCE</scope>
    <source>
        <strain evidence="2">AF72</strain>
    </source>
</reference>
<dbReference type="EMBL" id="CATQJA010001034">
    <property type="protein sequence ID" value="CAJ0565405.1"/>
    <property type="molecule type" value="Genomic_DNA"/>
</dbReference>
<keyword evidence="1" id="KW-1133">Transmembrane helix</keyword>
<proteinExistence type="predicted"/>
<dbReference type="AlphaFoldDB" id="A0AA36FX17"/>